<organism evidence="3">
    <name type="scientific">marine sediment metagenome</name>
    <dbReference type="NCBI Taxonomy" id="412755"/>
    <lineage>
        <taxon>unclassified sequences</taxon>
        <taxon>metagenomes</taxon>
        <taxon>ecological metagenomes</taxon>
    </lineage>
</organism>
<dbReference type="AlphaFoldDB" id="A0A0F9L400"/>
<dbReference type="EMBL" id="LAZR01007959">
    <property type="protein sequence ID" value="KKM81826.1"/>
    <property type="molecule type" value="Genomic_DNA"/>
</dbReference>
<evidence type="ECO:0000259" key="2">
    <source>
        <dbReference type="Pfam" id="PF20732"/>
    </source>
</evidence>
<dbReference type="PANTHER" id="PTHR42915">
    <property type="entry name" value="HYPOTHETICAL 460 KDA PROTEIN IN FEUA-SIGW INTERGENIC REGION [PRECURSOR]"/>
    <property type="match status" value="1"/>
</dbReference>
<proteinExistence type="predicted"/>
<feature type="domain" description="Peptidoglycan beta-N-acetylmuramidase NamZ N-terminal" evidence="1">
    <location>
        <begin position="67"/>
        <end position="266"/>
    </location>
</feature>
<dbReference type="GO" id="GO:0033922">
    <property type="term" value="F:peptidoglycan beta-N-acetylmuramidase activity"/>
    <property type="evidence" value="ECO:0007669"/>
    <property type="project" value="InterPro"/>
</dbReference>
<dbReference type="InterPro" id="IPR008302">
    <property type="entry name" value="NamZ"/>
</dbReference>
<protein>
    <recommendedName>
        <fullName evidence="4">DUF1343 domain-containing protein</fullName>
    </recommendedName>
</protein>
<feature type="domain" description="Peptidoglycan beta-N-acetylmuramidase NamZ C-terminal" evidence="2">
    <location>
        <begin position="271"/>
        <end position="428"/>
    </location>
</feature>
<accession>A0A0F9L400</accession>
<evidence type="ECO:0000313" key="3">
    <source>
        <dbReference type="EMBL" id="KKM81826.1"/>
    </source>
</evidence>
<name>A0A0F9L400_9ZZZZ</name>
<dbReference type="Gene3D" id="3.40.50.12170">
    <property type="entry name" value="Uncharacterised protein PF07075, DUF1343"/>
    <property type="match status" value="1"/>
</dbReference>
<dbReference type="Pfam" id="PF20732">
    <property type="entry name" value="NamZ_C"/>
    <property type="match status" value="1"/>
</dbReference>
<evidence type="ECO:0008006" key="4">
    <source>
        <dbReference type="Google" id="ProtNLM"/>
    </source>
</evidence>
<dbReference type="InterPro" id="IPR048502">
    <property type="entry name" value="NamZ_N"/>
</dbReference>
<dbReference type="Gene3D" id="3.90.1150.140">
    <property type="match status" value="1"/>
</dbReference>
<dbReference type="Pfam" id="PF07075">
    <property type="entry name" value="NamZ_N"/>
    <property type="match status" value="1"/>
</dbReference>
<sequence length="429" mass="48885">MLHLNKNKKAQRRKNTARVLSIFFISAILFFCSFPRKISLAPKGRVKLGNEMFVKNFSSELQGKSLGLVINHSSVLPPGKSLVQALLDKGQKIQAIFSPEHGFSGTVEAGTEVKDSQLKDIIIYSLYEENKKPTPEQTQGIDAFVYDIQDVGIRFYTYITTLKYVLEAAAEAQIPVYVLDRPNPTGGDIIEGPLMRPEYESFIGALPIPVRYGLTPGELAMMMKGEGWVPREVDLHVVRMKNWRRAYFWEDTGLPWIAPSPNIPSPETAIIYPASSLLGNLKLNEGRGTPYPFLQFGAPWLDASALIKELNGGEQFGIELEAIYYTPRSLPGKALHPLYKNKMCQGIRVRFLQKEKFFSLRFSYAIIKALKNQQQYKFTAPPRYLNMIFGNDLLSQYIEGKISYEKLISQVEEEEKQFRQMRLKYLLYE</sequence>
<gene>
    <name evidence="3" type="ORF">LCGC14_1325850</name>
</gene>
<dbReference type="InterPro" id="IPR048503">
    <property type="entry name" value="NamZ_C"/>
</dbReference>
<dbReference type="PANTHER" id="PTHR42915:SF1">
    <property type="entry name" value="PEPTIDOGLYCAN BETA-N-ACETYLMURAMIDASE NAMZ"/>
    <property type="match status" value="1"/>
</dbReference>
<dbReference type="PIRSF" id="PIRSF016719">
    <property type="entry name" value="UCP016719"/>
    <property type="match status" value="1"/>
</dbReference>
<reference evidence="3" key="1">
    <citation type="journal article" date="2015" name="Nature">
        <title>Complex archaea that bridge the gap between prokaryotes and eukaryotes.</title>
        <authorList>
            <person name="Spang A."/>
            <person name="Saw J.H."/>
            <person name="Jorgensen S.L."/>
            <person name="Zaremba-Niedzwiedzka K."/>
            <person name="Martijn J."/>
            <person name="Lind A.E."/>
            <person name="van Eijk R."/>
            <person name="Schleper C."/>
            <person name="Guy L."/>
            <person name="Ettema T.J."/>
        </authorList>
    </citation>
    <scope>NUCLEOTIDE SEQUENCE</scope>
</reference>
<comment type="caution">
    <text evidence="3">The sequence shown here is derived from an EMBL/GenBank/DDBJ whole genome shotgun (WGS) entry which is preliminary data.</text>
</comment>
<evidence type="ECO:0000259" key="1">
    <source>
        <dbReference type="Pfam" id="PF07075"/>
    </source>
</evidence>